<keyword evidence="2" id="KW-1133">Transmembrane helix</keyword>
<evidence type="ECO:0000313" key="4">
    <source>
        <dbReference type="Proteomes" id="UP000038010"/>
    </source>
</evidence>
<sequence length="257" mass="30285">MGGFPSPLVRVVEYALSSPTIMRITDIVLTSALFMIFVAAGFCMVDFIKHLRAWLQEEWEAAREEEERGWELELAIKEMELQRMRAVAARDDVREDQLATLEEKGEEDKAPVEGEEEAEELEKAEEEPEQEKEQQAAERTEKETGQHDEKVVEHREEQLQQSEMNDTAADPEKHLEQKEEEQHPNTGAGLSTRHEDRSHSLYRAYPFINMDDHEYDSDERDETYDGTHACPALWEREYLRRERRSEEREEARDWDCW</sequence>
<organism evidence="3 4">
    <name type="scientific">Cyphellophora attinorum</name>
    <dbReference type="NCBI Taxonomy" id="1664694"/>
    <lineage>
        <taxon>Eukaryota</taxon>
        <taxon>Fungi</taxon>
        <taxon>Dikarya</taxon>
        <taxon>Ascomycota</taxon>
        <taxon>Pezizomycotina</taxon>
        <taxon>Eurotiomycetes</taxon>
        <taxon>Chaetothyriomycetidae</taxon>
        <taxon>Chaetothyriales</taxon>
        <taxon>Cyphellophoraceae</taxon>
        <taxon>Cyphellophora</taxon>
    </lineage>
</organism>
<comment type="caution">
    <text evidence="3">The sequence shown here is derived from an EMBL/GenBank/DDBJ whole genome shotgun (WGS) entry which is preliminary data.</text>
</comment>
<reference evidence="3 4" key="1">
    <citation type="submission" date="2015-06" db="EMBL/GenBank/DDBJ databases">
        <title>Draft genome of the ant-associated black yeast Phialophora attae CBS 131958.</title>
        <authorList>
            <person name="Moreno L.F."/>
            <person name="Stielow B.J."/>
            <person name="de Hoog S."/>
            <person name="Vicente V.A."/>
            <person name="Weiss V.A."/>
            <person name="de Vries M."/>
            <person name="Cruz L.M."/>
            <person name="Souza E.M."/>
        </authorList>
    </citation>
    <scope>NUCLEOTIDE SEQUENCE [LARGE SCALE GENOMIC DNA]</scope>
    <source>
        <strain evidence="3 4">CBS 131958</strain>
    </source>
</reference>
<name>A0A0N1H382_9EURO</name>
<feature type="compositionally biased region" description="Basic and acidic residues" evidence="1">
    <location>
        <begin position="101"/>
        <end position="112"/>
    </location>
</feature>
<feature type="compositionally biased region" description="Basic and acidic residues" evidence="1">
    <location>
        <begin position="170"/>
        <end position="183"/>
    </location>
</feature>
<dbReference type="RefSeq" id="XP_017995900.1">
    <property type="nucleotide sequence ID" value="XM_018139247.1"/>
</dbReference>
<gene>
    <name evidence="3" type="ORF">AB675_10472</name>
</gene>
<protein>
    <submittedName>
        <fullName evidence="3">Uncharacterized protein</fullName>
    </submittedName>
</protein>
<feature type="region of interest" description="Disordered" evidence="1">
    <location>
        <begin position="101"/>
        <end position="199"/>
    </location>
</feature>
<dbReference type="VEuPathDB" id="FungiDB:AB675_10472"/>
<keyword evidence="4" id="KW-1185">Reference proteome</keyword>
<keyword evidence="2" id="KW-0472">Membrane</keyword>
<keyword evidence="2" id="KW-0812">Transmembrane</keyword>
<evidence type="ECO:0000256" key="1">
    <source>
        <dbReference type="SAM" id="MobiDB-lite"/>
    </source>
</evidence>
<dbReference type="AlphaFoldDB" id="A0A0N1H382"/>
<feature type="transmembrane region" description="Helical" evidence="2">
    <location>
        <begin position="27"/>
        <end position="48"/>
    </location>
</feature>
<feature type="compositionally biased region" description="Basic and acidic residues" evidence="1">
    <location>
        <begin position="131"/>
        <end position="158"/>
    </location>
</feature>
<dbReference type="GeneID" id="28731127"/>
<evidence type="ECO:0000256" key="2">
    <source>
        <dbReference type="SAM" id="Phobius"/>
    </source>
</evidence>
<feature type="compositionally biased region" description="Acidic residues" evidence="1">
    <location>
        <begin position="113"/>
        <end position="130"/>
    </location>
</feature>
<dbReference type="Proteomes" id="UP000038010">
    <property type="component" value="Unassembled WGS sequence"/>
</dbReference>
<accession>A0A0N1H382</accession>
<dbReference type="EMBL" id="LFJN01000035">
    <property type="protein sequence ID" value="KPI35937.1"/>
    <property type="molecule type" value="Genomic_DNA"/>
</dbReference>
<proteinExistence type="predicted"/>
<evidence type="ECO:0000313" key="3">
    <source>
        <dbReference type="EMBL" id="KPI35937.1"/>
    </source>
</evidence>